<reference evidence="4 5" key="1">
    <citation type="submission" date="2018-05" db="EMBL/GenBank/DDBJ databases">
        <title>Nocardioides silvaticus genome.</title>
        <authorList>
            <person name="Li C."/>
            <person name="Wang G."/>
        </authorList>
    </citation>
    <scope>NUCLEOTIDE SEQUENCE [LARGE SCALE GENOMIC DNA]</scope>
    <source>
        <strain evidence="4 5">CCTCC AB 2018079</strain>
    </source>
</reference>
<evidence type="ECO:0000313" key="4">
    <source>
        <dbReference type="EMBL" id="PWN03741.1"/>
    </source>
</evidence>
<evidence type="ECO:0000256" key="1">
    <source>
        <dbReference type="ARBA" id="ARBA00022729"/>
    </source>
</evidence>
<dbReference type="InterPro" id="IPR043504">
    <property type="entry name" value="Peptidase_S1_PA_chymotrypsin"/>
</dbReference>
<feature type="region of interest" description="Disordered" evidence="2">
    <location>
        <begin position="32"/>
        <end position="51"/>
    </location>
</feature>
<evidence type="ECO:0000256" key="3">
    <source>
        <dbReference type="SAM" id="SignalP"/>
    </source>
</evidence>
<dbReference type="InterPro" id="IPR009003">
    <property type="entry name" value="Peptidase_S1_PA"/>
</dbReference>
<dbReference type="Proteomes" id="UP000245507">
    <property type="component" value="Unassembled WGS sequence"/>
</dbReference>
<evidence type="ECO:0008006" key="6">
    <source>
        <dbReference type="Google" id="ProtNLM"/>
    </source>
</evidence>
<keyword evidence="5" id="KW-1185">Reference proteome</keyword>
<evidence type="ECO:0000256" key="2">
    <source>
        <dbReference type="SAM" id="MobiDB-lite"/>
    </source>
</evidence>
<comment type="caution">
    <text evidence="4">The sequence shown here is derived from an EMBL/GenBank/DDBJ whole genome shotgun (WGS) entry which is preliminary data.</text>
</comment>
<dbReference type="AlphaFoldDB" id="A0A316TJL0"/>
<protein>
    <recommendedName>
        <fullName evidence="6">Peptidase S1 domain-containing protein</fullName>
    </recommendedName>
</protein>
<dbReference type="EMBL" id="QGDD01000002">
    <property type="protein sequence ID" value="PWN03741.1"/>
    <property type="molecule type" value="Genomic_DNA"/>
</dbReference>
<dbReference type="PANTHER" id="PTHR15462">
    <property type="entry name" value="SERINE PROTEASE"/>
    <property type="match status" value="1"/>
</dbReference>
<dbReference type="Gene3D" id="2.40.10.10">
    <property type="entry name" value="Trypsin-like serine proteases"/>
    <property type="match status" value="2"/>
</dbReference>
<evidence type="ECO:0000313" key="5">
    <source>
        <dbReference type="Proteomes" id="UP000245507"/>
    </source>
</evidence>
<keyword evidence="1 3" id="KW-0732">Signal</keyword>
<proteinExistence type="predicted"/>
<dbReference type="SUPFAM" id="SSF50494">
    <property type="entry name" value="Trypsin-like serine proteases"/>
    <property type="match status" value="1"/>
</dbReference>
<organism evidence="4 5">
    <name type="scientific">Nocardioides silvaticus</name>
    <dbReference type="NCBI Taxonomy" id="2201891"/>
    <lineage>
        <taxon>Bacteria</taxon>
        <taxon>Bacillati</taxon>
        <taxon>Actinomycetota</taxon>
        <taxon>Actinomycetes</taxon>
        <taxon>Propionibacteriales</taxon>
        <taxon>Nocardioidaceae</taxon>
        <taxon>Nocardioides</taxon>
    </lineage>
</organism>
<gene>
    <name evidence="4" type="ORF">DJ010_06615</name>
</gene>
<dbReference type="InterPro" id="IPR050966">
    <property type="entry name" value="Glutamyl_endopeptidase"/>
</dbReference>
<name>A0A316TJL0_9ACTN</name>
<accession>A0A316TJL0</accession>
<feature type="chain" id="PRO_5039004062" description="Peptidase S1 domain-containing protein" evidence="3">
    <location>
        <begin position="20"/>
        <end position="321"/>
    </location>
</feature>
<feature type="signal peptide" evidence="3">
    <location>
        <begin position="1"/>
        <end position="19"/>
    </location>
</feature>
<sequence length="321" mass="35594">MLAGTVAAALLTAVAPGSAGAPAPDRRTGAARDAHVVAAPAAQATRRDARETRRYWTPERMRAALPIEDVLPGLLLPAADTTGARTDRGTTTSERPVRWKRAPRTTGKLFFRDGSSDFVCSASAIRTKRRNQVITAGHCVHTGPNVGLLQQPRFFSDWVFVPRYRDGKAPYGRWVGRNAFAFNGWIEDEAFRYDQAIITFKRHRGRRLVDAVGGNEVVWGKDQRQWGTTIWGWPAEAPYDGEVARTCTGRTTRFEDGADAAMHRCDLNGGASGGPWFLPQGRTRHSGRIWAITSRRVLDTPVLLARPLPRQIRQMIRTANR</sequence>